<dbReference type="EMBL" id="JBAHVJ010000001">
    <property type="protein sequence ID" value="MEJ4099010.1"/>
    <property type="molecule type" value="Genomic_DNA"/>
</dbReference>
<comment type="subcellular location">
    <subcellularLocation>
        <location evidence="1">Cell membrane</location>
        <topology evidence="1">Multi-pass membrane protein</topology>
    </subcellularLocation>
</comment>
<evidence type="ECO:0000256" key="1">
    <source>
        <dbReference type="ARBA" id="ARBA00004651"/>
    </source>
</evidence>
<evidence type="ECO:0000256" key="6">
    <source>
        <dbReference type="ARBA" id="ARBA00034125"/>
    </source>
</evidence>
<dbReference type="InterPro" id="IPR024528">
    <property type="entry name" value="ThrE_2"/>
</dbReference>
<organism evidence="10 11">
    <name type="scientific">Corynebacterium mastitidis</name>
    <dbReference type="NCBI Taxonomy" id="161890"/>
    <lineage>
        <taxon>Bacteria</taxon>
        <taxon>Bacillati</taxon>
        <taxon>Actinomycetota</taxon>
        <taxon>Actinomycetes</taxon>
        <taxon>Mycobacteriales</taxon>
        <taxon>Corynebacteriaceae</taxon>
        <taxon>Corynebacterium</taxon>
    </lineage>
</organism>
<evidence type="ECO:0000259" key="8">
    <source>
        <dbReference type="Pfam" id="PF06738"/>
    </source>
</evidence>
<dbReference type="InterPro" id="IPR050539">
    <property type="entry name" value="ThrE_Dicarb/AminoAcid_Exp"/>
</dbReference>
<sequence>MDQHEMGVRADAVLRLGMMLMGAGASGYRVIRAMKRAARALGFAGLDAVVTVTTITCTFHDDSEFRTVVSHQRHLEVDASRIEALQTLSHRLRPPMTASELNAELDAIESAVRKRWGPWVLAAAAACACAGCAVLNGFGPWEAVLVALAAAVGQAVRGWLSRRGVQMLAGVAAGGAAACVAYALASPLVGATEAGFVASVLFLVPGFPLFSALIDLARCDIAAGVARLTYAMTVMLTAAFAVTAVSWAAGLNPEAVAARPPGYALVLPASAVGIAGFALLFNSSRRMVVAAASIGTVGSAVRWALIDATATPFIAACLGALTVGVLGFVVVRVARIPRVTTTVPAVVVMIPGPAIYRALHGMSQGDMDAVVLYSATAAMTVLSIGAGLVLARLLTDRDWALGRPIDFSRYG</sequence>
<evidence type="ECO:0000256" key="4">
    <source>
        <dbReference type="ARBA" id="ARBA00022989"/>
    </source>
</evidence>
<keyword evidence="3 7" id="KW-0812">Transmembrane</keyword>
<feature type="domain" description="Threonine/serine exporter-like N-terminal" evidence="8">
    <location>
        <begin position="12"/>
        <end position="245"/>
    </location>
</feature>
<feature type="transmembrane region" description="Helical" evidence="7">
    <location>
        <begin position="12"/>
        <end position="31"/>
    </location>
</feature>
<dbReference type="Pfam" id="PF06738">
    <property type="entry name" value="ThrE"/>
    <property type="match status" value="1"/>
</dbReference>
<keyword evidence="11" id="KW-1185">Reference proteome</keyword>
<dbReference type="Proteomes" id="UP001359781">
    <property type="component" value="Unassembled WGS sequence"/>
</dbReference>
<feature type="transmembrane region" description="Helical" evidence="7">
    <location>
        <begin position="371"/>
        <end position="394"/>
    </location>
</feature>
<dbReference type="PANTHER" id="PTHR34390">
    <property type="entry name" value="UPF0442 PROTEIN YJJB-RELATED"/>
    <property type="match status" value="1"/>
</dbReference>
<evidence type="ECO:0000259" key="9">
    <source>
        <dbReference type="Pfam" id="PF12821"/>
    </source>
</evidence>
<feature type="domain" description="Threonine/Serine exporter ThrE" evidence="9">
    <location>
        <begin position="269"/>
        <end position="392"/>
    </location>
</feature>
<proteinExistence type="inferred from homology"/>
<feature type="transmembrane region" description="Helical" evidence="7">
    <location>
        <begin position="341"/>
        <end position="359"/>
    </location>
</feature>
<feature type="transmembrane region" description="Helical" evidence="7">
    <location>
        <begin position="228"/>
        <end position="250"/>
    </location>
</feature>
<feature type="transmembrane region" description="Helical" evidence="7">
    <location>
        <begin position="196"/>
        <end position="216"/>
    </location>
</feature>
<evidence type="ECO:0000256" key="5">
    <source>
        <dbReference type="ARBA" id="ARBA00023136"/>
    </source>
</evidence>
<keyword evidence="2" id="KW-1003">Cell membrane</keyword>
<accession>A0ABU8NVV4</accession>
<feature type="transmembrane region" description="Helical" evidence="7">
    <location>
        <begin position="262"/>
        <end position="281"/>
    </location>
</feature>
<comment type="similarity">
    <text evidence="6">Belongs to the ThrE exporter (TC 2.A.79) family.</text>
</comment>
<evidence type="ECO:0000256" key="3">
    <source>
        <dbReference type="ARBA" id="ARBA00022692"/>
    </source>
</evidence>
<feature type="transmembrane region" description="Helical" evidence="7">
    <location>
        <begin position="312"/>
        <end position="334"/>
    </location>
</feature>
<feature type="transmembrane region" description="Helical" evidence="7">
    <location>
        <begin position="288"/>
        <end position="306"/>
    </location>
</feature>
<evidence type="ECO:0000256" key="7">
    <source>
        <dbReference type="SAM" id="Phobius"/>
    </source>
</evidence>
<evidence type="ECO:0000313" key="10">
    <source>
        <dbReference type="EMBL" id="MEJ4099010.1"/>
    </source>
</evidence>
<protein>
    <submittedName>
        <fullName evidence="10">Threonine/serine exporter family protein</fullName>
    </submittedName>
</protein>
<keyword evidence="4 7" id="KW-1133">Transmembrane helix</keyword>
<gene>
    <name evidence="10" type="ORF">V5S96_01320</name>
</gene>
<feature type="transmembrane region" description="Helical" evidence="7">
    <location>
        <begin position="167"/>
        <end position="184"/>
    </location>
</feature>
<keyword evidence="5 7" id="KW-0472">Membrane</keyword>
<dbReference type="RefSeq" id="WP_337889599.1">
    <property type="nucleotide sequence ID" value="NZ_JBAHVI010000002.1"/>
</dbReference>
<reference evidence="10 11" key="1">
    <citation type="submission" date="2024-02" db="EMBL/GenBank/DDBJ databases">
        <title>Whole genome sequencing and characterization of Corynebacterium isolated from the ocular surface of dry eye disease sufferers.</title>
        <authorList>
            <person name="Naqvi M."/>
        </authorList>
    </citation>
    <scope>NUCLEOTIDE SEQUENCE [LARGE SCALE GENOMIC DNA]</scope>
    <source>
        <strain evidence="10 11">PCRF</strain>
    </source>
</reference>
<name>A0ABU8NVV4_9CORY</name>
<evidence type="ECO:0000256" key="2">
    <source>
        <dbReference type="ARBA" id="ARBA00022475"/>
    </source>
</evidence>
<comment type="caution">
    <text evidence="10">The sequence shown here is derived from an EMBL/GenBank/DDBJ whole genome shotgun (WGS) entry which is preliminary data.</text>
</comment>
<dbReference type="PANTHER" id="PTHR34390:SF2">
    <property type="entry name" value="SUCCINATE TRANSPORTER SUBUNIT YJJP-RELATED"/>
    <property type="match status" value="1"/>
</dbReference>
<evidence type="ECO:0000313" key="11">
    <source>
        <dbReference type="Proteomes" id="UP001359781"/>
    </source>
</evidence>
<dbReference type="InterPro" id="IPR010619">
    <property type="entry name" value="ThrE-like_N"/>
</dbReference>
<feature type="transmembrane region" description="Helical" evidence="7">
    <location>
        <begin position="119"/>
        <end position="138"/>
    </location>
</feature>
<dbReference type="Pfam" id="PF12821">
    <property type="entry name" value="ThrE_2"/>
    <property type="match status" value="1"/>
</dbReference>
<feature type="transmembrane region" description="Helical" evidence="7">
    <location>
        <begin position="144"/>
        <end position="160"/>
    </location>
</feature>